<keyword evidence="2" id="KW-1185">Reference proteome</keyword>
<name>A0A0D8BK56_9ACTN</name>
<accession>A0A0D8BK56</accession>
<dbReference type="InterPro" id="IPR022454">
    <property type="entry name" value="CHP03883_F420-assoc"/>
</dbReference>
<dbReference type="AlphaFoldDB" id="A0A0D8BK56"/>
<reference evidence="2" key="1">
    <citation type="submission" date="2015-02" db="EMBL/GenBank/DDBJ databases">
        <title>Draft Genome of Frankia sp. CpI1-S.</title>
        <authorList>
            <person name="Oshone R.T."/>
            <person name="Ngom M."/>
            <person name="Ghodhbane-Gtari F."/>
            <person name="Gtari M."/>
            <person name="Morris K."/>
            <person name="Thomas K."/>
            <person name="Sen A."/>
            <person name="Tisa L.S."/>
        </authorList>
    </citation>
    <scope>NUCLEOTIDE SEQUENCE [LARGE SCALE GENOMIC DNA]</scope>
    <source>
        <strain evidence="2">CpI1-S</strain>
    </source>
</reference>
<gene>
    <name evidence="1" type="ORF">FF36_01180</name>
</gene>
<evidence type="ECO:0000313" key="2">
    <source>
        <dbReference type="Proteomes" id="UP000032545"/>
    </source>
</evidence>
<keyword evidence="1" id="KW-0378">Hydrolase</keyword>
<proteinExistence type="predicted"/>
<protein>
    <submittedName>
        <fullName evidence="1">Putative hydrolase</fullName>
    </submittedName>
</protein>
<dbReference type="SUPFAM" id="SSF55486">
    <property type="entry name" value="Metalloproteases ('zincins'), catalytic domain"/>
    <property type="match status" value="1"/>
</dbReference>
<dbReference type="PANTHER" id="PTHR39420">
    <property type="match status" value="1"/>
</dbReference>
<comment type="caution">
    <text evidence="1">The sequence shown here is derived from an EMBL/GenBank/DDBJ whole genome shotgun (WGS) entry which is preliminary data.</text>
</comment>
<dbReference type="NCBIfam" id="TIGR03624">
    <property type="entry name" value="putative hydrolase"/>
    <property type="match status" value="1"/>
</dbReference>
<dbReference type="InterPro" id="IPR042271">
    <property type="entry name" value="Zinicin_2_N"/>
</dbReference>
<evidence type="ECO:0000313" key="1">
    <source>
        <dbReference type="EMBL" id="KJE24450.1"/>
    </source>
</evidence>
<organism evidence="1 2">
    <name type="scientific">Frankia torreyi</name>
    <dbReference type="NCBI Taxonomy" id="1856"/>
    <lineage>
        <taxon>Bacteria</taxon>
        <taxon>Bacillati</taxon>
        <taxon>Actinomycetota</taxon>
        <taxon>Actinomycetes</taxon>
        <taxon>Frankiales</taxon>
        <taxon>Frankiaceae</taxon>
        <taxon>Frankia</taxon>
    </lineage>
</organism>
<dbReference type="Pfam" id="PF10103">
    <property type="entry name" value="Zincin_2"/>
    <property type="match status" value="1"/>
</dbReference>
<dbReference type="NCBIfam" id="TIGR03883">
    <property type="entry name" value="DUF2342_F420"/>
    <property type="match status" value="1"/>
</dbReference>
<dbReference type="InterPro" id="IPR018766">
    <property type="entry name" value="Zinicin_2"/>
</dbReference>
<dbReference type="Gene3D" id="1.20.150.30">
    <property type="entry name" value="Zincin-like metallopeptidase, N-terminal domain"/>
    <property type="match status" value="1"/>
</dbReference>
<dbReference type="PANTHER" id="PTHR39420:SF1">
    <property type="entry name" value="HYDROLASE"/>
    <property type="match status" value="1"/>
</dbReference>
<sequence>MRATREQSAGRPGTLGFVDAELVDWELAVTTARRLVRPGPQITREQAGEVVAELRRLAVEAERHVEDYTHLAPAGAITPINVVDRPEWVRSNVAGLRVLTTPLLGKLSDQQRGTFSTAVGRRVTGIQLGTALAYLAGKVLGQYEVFLPPEEYLAGPDGPATPDAVGRLSLVAPNIAHAEATMGVVPRDFRMWVCLHEQTHRTQFTAVPWLRSHLESEITAFIEATDLDPDVLADRVRSAVAAVRGAVFDRGADSPSVVEALQTPAQRAVLDRLQAIMTLLEGHADQVMDAVGPRVVPTVADIRSKFEGRRDGGSPLDRFIRRLLGLDLKLQQYRQGGAFVRAVVAEAGVRGFNTVWESPTTLPTRAELADPTAWMQRVLGSRPSISA</sequence>
<dbReference type="PATRIC" id="fig|1502723.3.peg.4963"/>
<dbReference type="GO" id="GO:0016787">
    <property type="term" value="F:hydrolase activity"/>
    <property type="evidence" value="ECO:0007669"/>
    <property type="project" value="UniProtKB-KW"/>
</dbReference>
<dbReference type="EMBL" id="JYFN01000006">
    <property type="protein sequence ID" value="KJE24450.1"/>
    <property type="molecule type" value="Genomic_DNA"/>
</dbReference>
<dbReference type="Proteomes" id="UP000032545">
    <property type="component" value="Unassembled WGS sequence"/>
</dbReference>
<reference evidence="1 2" key="2">
    <citation type="journal article" date="2016" name="Genome Announc.">
        <title>Permanent Draft Genome Sequences for Two Variants of Frankia sp. Strain CpI1, the First Frankia Strain Isolated from Root Nodules of Comptonia peregrina.</title>
        <authorList>
            <person name="Oshone R."/>
            <person name="Hurst S.G.IV."/>
            <person name="Abebe-Akele F."/>
            <person name="Simpson S."/>
            <person name="Morris K."/>
            <person name="Thomas W.K."/>
            <person name="Tisa L.S."/>
        </authorList>
    </citation>
    <scope>NUCLEOTIDE SEQUENCE [LARGE SCALE GENOMIC DNA]</scope>
    <source>
        <strain evidence="2">CpI1-S</strain>
    </source>
</reference>